<dbReference type="PANTHER" id="PTHR11010:SF117">
    <property type="entry name" value="SERINE PROTEASE 16"/>
    <property type="match status" value="1"/>
</dbReference>
<comment type="similarity">
    <text evidence="1">Belongs to the peptidase S28 family.</text>
</comment>
<dbReference type="Proteomes" id="UP000317257">
    <property type="component" value="Unassembled WGS sequence"/>
</dbReference>
<evidence type="ECO:0000256" key="3">
    <source>
        <dbReference type="ARBA" id="ARBA00022729"/>
    </source>
</evidence>
<accession>A0A5C6GBX7</accession>
<evidence type="ECO:0000256" key="6">
    <source>
        <dbReference type="SAM" id="SignalP"/>
    </source>
</evidence>
<protein>
    <recommendedName>
        <fullName evidence="9">Extracelular serine carboxypeptidase</fullName>
    </recommendedName>
</protein>
<sequence length="560" mass="62408">MMMRMFCLGLALAASQAAALRPGGSRYPSKAEAVEAFPDASGDKASATATYYPRIKAYNMSVPIDHFHNESKYEPHSADVFDLRYWVDMSHYKKGGPVVILHSGEFSSEGRLPYLDHGIAFILAKATQGVGIVLEHRYYGTSWPTSNATTASYRFLTTDQALADTAFFSKNLKIPGHEDLNLTASDTPHILYGGSYAGGLVAFARKLYPDVFWGAISSSGVTVAIDDFWQYHEATRRYAPGDCAAITQKLTAIIDHPFLHGDPEDKSTTKMLFGLEDLQDDEFASYLADQLPSLQETNWDPALDGLGLGTYCAIITTSSPMFKSTEYLMPSVKYLVDEAGYADDSKRLTTRMLNYIAYIKDKIRSDKSRCTSKKTRECLSIRFAKNTTEINDDSWQRSWLYQTCTEWGYFIGGASTPKDRLAMVSRVLTPEFASYACKTLFGIETRPSVDNINKHGGFNFSYPRVALIDGAEDPWRSAGVHADGLPSRNSTLSEPFLLLDWGVHHWDENGPAEPDPRGSQWSMQPENIKKVQRVEVEIVKSWVKEFEQSGRSSHASSSEL</sequence>
<keyword evidence="4" id="KW-0378">Hydrolase</keyword>
<evidence type="ECO:0000256" key="2">
    <source>
        <dbReference type="ARBA" id="ARBA00022670"/>
    </source>
</evidence>
<dbReference type="InterPro" id="IPR029058">
    <property type="entry name" value="AB_hydrolase_fold"/>
</dbReference>
<name>A0A5C6GBX7_METRR</name>
<dbReference type="GO" id="GO:0006508">
    <property type="term" value="P:proteolysis"/>
    <property type="evidence" value="ECO:0007669"/>
    <property type="project" value="UniProtKB-KW"/>
</dbReference>
<dbReference type="AlphaFoldDB" id="A0A5C6GBX7"/>
<dbReference type="GO" id="GO:0070008">
    <property type="term" value="F:serine-type exopeptidase activity"/>
    <property type="evidence" value="ECO:0007669"/>
    <property type="project" value="InterPro"/>
</dbReference>
<feature type="signal peptide" evidence="6">
    <location>
        <begin position="1"/>
        <end position="19"/>
    </location>
</feature>
<evidence type="ECO:0000256" key="4">
    <source>
        <dbReference type="ARBA" id="ARBA00022801"/>
    </source>
</evidence>
<evidence type="ECO:0000256" key="5">
    <source>
        <dbReference type="ARBA" id="ARBA00023180"/>
    </source>
</evidence>
<keyword evidence="5" id="KW-0325">Glycoprotein</keyword>
<feature type="chain" id="PRO_5023044417" description="Extracelular serine carboxypeptidase" evidence="6">
    <location>
        <begin position="20"/>
        <end position="560"/>
    </location>
</feature>
<evidence type="ECO:0000313" key="7">
    <source>
        <dbReference type="EMBL" id="TWU74974.1"/>
    </source>
</evidence>
<dbReference type="InterPro" id="IPR008758">
    <property type="entry name" value="Peptidase_S28"/>
</dbReference>
<evidence type="ECO:0008006" key="9">
    <source>
        <dbReference type="Google" id="ProtNLM"/>
    </source>
</evidence>
<dbReference type="Pfam" id="PF05577">
    <property type="entry name" value="Peptidase_S28"/>
    <property type="match status" value="1"/>
</dbReference>
<keyword evidence="3 6" id="KW-0732">Signal</keyword>
<dbReference type="Gene3D" id="3.40.50.1820">
    <property type="entry name" value="alpha/beta hydrolase"/>
    <property type="match status" value="2"/>
</dbReference>
<organism evidence="7 8">
    <name type="scientific">Metarhizium rileyi (strain RCEF 4871)</name>
    <name type="common">Nomuraea rileyi</name>
    <dbReference type="NCBI Taxonomy" id="1649241"/>
    <lineage>
        <taxon>Eukaryota</taxon>
        <taxon>Fungi</taxon>
        <taxon>Dikarya</taxon>
        <taxon>Ascomycota</taxon>
        <taxon>Pezizomycotina</taxon>
        <taxon>Sordariomycetes</taxon>
        <taxon>Hypocreomycetidae</taxon>
        <taxon>Hypocreales</taxon>
        <taxon>Clavicipitaceae</taxon>
        <taxon>Metarhizium</taxon>
    </lineage>
</organism>
<dbReference type="PANTHER" id="PTHR11010">
    <property type="entry name" value="PROTEASE S28 PRO-X CARBOXYPEPTIDASE-RELATED"/>
    <property type="match status" value="1"/>
</dbReference>
<dbReference type="SUPFAM" id="SSF53474">
    <property type="entry name" value="alpha/beta-Hydrolases"/>
    <property type="match status" value="1"/>
</dbReference>
<dbReference type="EMBL" id="SBHS01000009">
    <property type="protein sequence ID" value="TWU74974.1"/>
    <property type="molecule type" value="Genomic_DNA"/>
</dbReference>
<dbReference type="GO" id="GO:0008239">
    <property type="term" value="F:dipeptidyl-peptidase activity"/>
    <property type="evidence" value="ECO:0007669"/>
    <property type="project" value="TreeGrafter"/>
</dbReference>
<evidence type="ECO:0000256" key="1">
    <source>
        <dbReference type="ARBA" id="ARBA00011079"/>
    </source>
</evidence>
<reference evidence="8" key="1">
    <citation type="submission" date="2018-12" db="EMBL/GenBank/DDBJ databases">
        <title>The complete genome of Metarhizium rileyi, a key fungal pathogen of Lepidoptera.</title>
        <authorList>
            <person name="Binneck E."/>
            <person name="Lastra C.C.L."/>
            <person name="Sosa-Gomez D.R."/>
        </authorList>
    </citation>
    <scope>NUCLEOTIDE SEQUENCE [LARGE SCALE GENOMIC DNA]</scope>
    <source>
        <strain evidence="8">Cep018-CH2</strain>
    </source>
</reference>
<comment type="caution">
    <text evidence="7">The sequence shown here is derived from an EMBL/GenBank/DDBJ whole genome shotgun (WGS) entry which is preliminary data.</text>
</comment>
<keyword evidence="2" id="KW-0645">Protease</keyword>
<proteinExistence type="inferred from homology"/>
<gene>
    <name evidence="7" type="ORF">ED733_005672</name>
</gene>
<evidence type="ECO:0000313" key="8">
    <source>
        <dbReference type="Proteomes" id="UP000317257"/>
    </source>
</evidence>